<evidence type="ECO:0000313" key="3">
    <source>
        <dbReference type="Proteomes" id="UP001224433"/>
    </source>
</evidence>
<dbReference type="RefSeq" id="WP_261988845.1">
    <property type="nucleotide sequence ID" value="NZ_CP120983.1"/>
</dbReference>
<dbReference type="PANTHER" id="PTHR46637">
    <property type="entry name" value="TIS1421-TRANSPOSASE PROTEIN A"/>
    <property type="match status" value="1"/>
</dbReference>
<keyword evidence="3" id="KW-1185">Reference proteome</keyword>
<dbReference type="Pfam" id="PF13340">
    <property type="entry name" value="DUF4096"/>
    <property type="match status" value="1"/>
</dbReference>
<dbReference type="EMBL" id="CP120983">
    <property type="protein sequence ID" value="WLQ62362.1"/>
    <property type="molecule type" value="Genomic_DNA"/>
</dbReference>
<dbReference type="PANTHER" id="PTHR46637:SF1">
    <property type="entry name" value="BLL5188 PROTEIN"/>
    <property type="match status" value="1"/>
</dbReference>
<feature type="domain" description="Insertion element IS402-like" evidence="1">
    <location>
        <begin position="7"/>
        <end position="58"/>
    </location>
</feature>
<dbReference type="Proteomes" id="UP001224433">
    <property type="component" value="Chromosome"/>
</dbReference>
<dbReference type="InterPro" id="IPR025161">
    <property type="entry name" value="IS402-like_dom"/>
</dbReference>
<evidence type="ECO:0000313" key="2">
    <source>
        <dbReference type="EMBL" id="WLQ62362.1"/>
    </source>
</evidence>
<proteinExistence type="predicted"/>
<evidence type="ECO:0000259" key="1">
    <source>
        <dbReference type="Pfam" id="PF13340"/>
    </source>
</evidence>
<accession>A0ABY9J3E7</accession>
<reference evidence="2 3" key="1">
    <citation type="submission" date="2023-03" db="EMBL/GenBank/DDBJ databases">
        <title>Isolation and description of six Streptomyces strains from soil environments, able to metabolize different microbial glucans.</title>
        <authorList>
            <person name="Widen T."/>
            <person name="Larsbrink J."/>
        </authorList>
    </citation>
    <scope>NUCLEOTIDE SEQUENCE [LARGE SCALE GENOMIC DNA]</scope>
    <source>
        <strain evidence="2 3">Alt3</strain>
    </source>
</reference>
<gene>
    <name evidence="2" type="ORF">P8A20_01615</name>
</gene>
<name>A0ABY9J3E7_9ACTN</name>
<dbReference type="InterPro" id="IPR052909">
    <property type="entry name" value="Transposase_6_like"/>
</dbReference>
<organism evidence="2 3">
    <name type="scientific">Streptomyces glycanivorans</name>
    <dbReference type="NCBI Taxonomy" id="3033808"/>
    <lineage>
        <taxon>Bacteria</taxon>
        <taxon>Bacillati</taxon>
        <taxon>Actinomycetota</taxon>
        <taxon>Actinomycetes</taxon>
        <taxon>Kitasatosporales</taxon>
        <taxon>Streptomycetaceae</taxon>
        <taxon>Streptomyces</taxon>
    </lineage>
</organism>
<sequence>MSVRLVITDAVWDRIEPLMPADPSRGRRRADQRRTLEAIAWKYRTCSSWRDLPKGCPAISGGSARGVRCGASQGGGTPAYWMYSGVPTTRRGAVAVVVRPPGISGQPLASSGPFRPLTSA</sequence>
<protein>
    <submittedName>
        <fullName evidence="2">Transposase</fullName>
    </submittedName>
</protein>